<dbReference type="InterPro" id="IPR024743">
    <property type="entry name" value="Dynein_HC_stalk"/>
</dbReference>
<dbReference type="GO" id="GO:0045505">
    <property type="term" value="F:dynein intermediate chain binding"/>
    <property type="evidence" value="ECO:0007669"/>
    <property type="project" value="InterPro"/>
</dbReference>
<dbReference type="GO" id="GO:0007018">
    <property type="term" value="P:microtubule-based movement"/>
    <property type="evidence" value="ECO:0007669"/>
    <property type="project" value="InterPro"/>
</dbReference>
<evidence type="ECO:0000256" key="2">
    <source>
        <dbReference type="ARBA" id="ARBA00008887"/>
    </source>
</evidence>
<protein>
    <submittedName>
        <fullName evidence="17">Dynein heavy chain 1, axonemal</fullName>
    </submittedName>
</protein>
<keyword evidence="18" id="KW-1185">Reference proteome</keyword>
<keyword evidence="4" id="KW-0493">Microtubule</keyword>
<feature type="domain" description="Dynein heavy chain ATP-binding dynein motor region" evidence="16">
    <location>
        <begin position="121"/>
        <end position="348"/>
    </location>
</feature>
<keyword evidence="13" id="KW-0966">Cell projection</keyword>
<dbReference type="GO" id="GO:0005524">
    <property type="term" value="F:ATP binding"/>
    <property type="evidence" value="ECO:0007669"/>
    <property type="project" value="UniProtKB-KW"/>
</dbReference>
<dbReference type="Pfam" id="PF12777">
    <property type="entry name" value="MT"/>
    <property type="match status" value="1"/>
</dbReference>
<evidence type="ECO:0000313" key="17">
    <source>
        <dbReference type="EMBL" id="KAK3909069.1"/>
    </source>
</evidence>
<dbReference type="Gene3D" id="1.10.8.1220">
    <property type="match status" value="1"/>
</dbReference>
<dbReference type="PANTHER" id="PTHR22878">
    <property type="entry name" value="DYNEIN HEAVY CHAIN 6, AXONEMAL-LIKE-RELATED"/>
    <property type="match status" value="1"/>
</dbReference>
<evidence type="ECO:0000256" key="3">
    <source>
        <dbReference type="ARBA" id="ARBA00022490"/>
    </source>
</evidence>
<proteinExistence type="inferred from homology"/>
<dbReference type="InterPro" id="IPR027417">
    <property type="entry name" value="P-loop_NTPase"/>
</dbReference>
<dbReference type="GO" id="GO:0030286">
    <property type="term" value="C:dynein complex"/>
    <property type="evidence" value="ECO:0007669"/>
    <property type="project" value="UniProtKB-KW"/>
</dbReference>
<dbReference type="GO" id="GO:0005930">
    <property type="term" value="C:axoneme"/>
    <property type="evidence" value="ECO:0007669"/>
    <property type="project" value="UniProtKB-SubCell"/>
</dbReference>
<sequence>MAGLEALQQELRVTEEKKAELEARAQLCEDRMDRARRLLGGVASERDRWVATVRELESGKEALLGDMLISAGAVAYLTPFTDRYRRQLLRRWVSALPGAAVPHNPGRGPVDTLGDPVLIRLWQVDGLPRDALSTESAVLVAHSRRWPLFIDPQGQANRWIRNTYKNADLTVLKLSDGHLMRSLETAIRYGFPTLLEHVGEELDPALDPVLTRATIPAPGQAPGSGAQLVLKLGDTLVPYNANFKLFITTKLGNPHYLPEVAIKVLLVNFALVSSGLTEQLLALVVTEERPDLEEARAAIVTSTARMKRELKEIEDRTLDLLSASEGSPVDDIDLILSLEASKVKSEEISSRVEASEETQREIDRTRAGYIPVANRAQILYFCLNDLSRLDPMYQYSLEWFTAIFVASVRGSARPEELAQRIRAVNEAFTFSLYANVCRSLFERHKLWFAVLLCARILLDLGRVQPAEWLFLLAPGMPDVADPSPAPTWLSARAWSELLAMRRLDRLKEFAESLPRDIDRLKAIFDSTQPHRELLSEPWRSRLDGFQRLLLLRALRPDKLTEGLQDWLSHALGPQFVEPQATDVATMFKDASPAIPLVFVLSTGTDPAQELFSFADK</sequence>
<evidence type="ECO:0000256" key="5">
    <source>
        <dbReference type="ARBA" id="ARBA00022737"/>
    </source>
</evidence>
<dbReference type="InterPro" id="IPR026983">
    <property type="entry name" value="DHC"/>
</dbReference>
<keyword evidence="8" id="KW-0243">Dynein</keyword>
<evidence type="ECO:0000259" key="15">
    <source>
        <dbReference type="Pfam" id="PF12777"/>
    </source>
</evidence>
<dbReference type="PANTHER" id="PTHR22878:SF73">
    <property type="entry name" value="DYNEIN AXONEMAL HEAVY CHAIN 1"/>
    <property type="match status" value="1"/>
</dbReference>
<keyword evidence="12" id="KW-0206">Cytoskeleton</keyword>
<dbReference type="Gene3D" id="1.20.920.20">
    <property type="match status" value="1"/>
</dbReference>
<accession>A0AAE1GTZ7</accession>
<dbReference type="Pfam" id="PF12781">
    <property type="entry name" value="AAA_9"/>
    <property type="match status" value="1"/>
</dbReference>
<keyword evidence="10" id="KW-0969">Cilium</keyword>
<gene>
    <name evidence="17" type="ORF">KUF71_019325</name>
</gene>
<dbReference type="InterPro" id="IPR035706">
    <property type="entry name" value="AAA_9"/>
</dbReference>
<dbReference type="Gene3D" id="6.10.140.1060">
    <property type="match status" value="1"/>
</dbReference>
<dbReference type="Proteomes" id="UP001219518">
    <property type="component" value="Unassembled WGS sequence"/>
</dbReference>
<dbReference type="Gene3D" id="3.40.50.300">
    <property type="entry name" value="P-loop containing nucleotide triphosphate hydrolases"/>
    <property type="match status" value="1"/>
</dbReference>
<evidence type="ECO:0000259" key="16">
    <source>
        <dbReference type="Pfam" id="PF12781"/>
    </source>
</evidence>
<comment type="similarity">
    <text evidence="2">Belongs to the dynein heavy chain family.</text>
</comment>
<feature type="non-terminal residue" evidence="17">
    <location>
        <position position="1"/>
    </location>
</feature>
<evidence type="ECO:0000256" key="8">
    <source>
        <dbReference type="ARBA" id="ARBA00023017"/>
    </source>
</evidence>
<evidence type="ECO:0000256" key="6">
    <source>
        <dbReference type="ARBA" id="ARBA00022741"/>
    </source>
</evidence>
<feature type="domain" description="Dynein heavy chain coiled coil stalk" evidence="15">
    <location>
        <begin position="20"/>
        <end position="92"/>
    </location>
</feature>
<keyword evidence="6" id="KW-0547">Nucleotide-binding</keyword>
<evidence type="ECO:0000256" key="1">
    <source>
        <dbReference type="ARBA" id="ARBA00004430"/>
    </source>
</evidence>
<evidence type="ECO:0000256" key="11">
    <source>
        <dbReference type="ARBA" id="ARBA00023175"/>
    </source>
</evidence>
<dbReference type="FunFam" id="1.10.8.1220:FF:000001">
    <property type="entry name" value="Dynein axonemal heavy chain 5"/>
    <property type="match status" value="1"/>
</dbReference>
<dbReference type="GO" id="GO:0051959">
    <property type="term" value="F:dynein light intermediate chain binding"/>
    <property type="evidence" value="ECO:0007669"/>
    <property type="project" value="InterPro"/>
</dbReference>
<dbReference type="GO" id="GO:0005874">
    <property type="term" value="C:microtubule"/>
    <property type="evidence" value="ECO:0007669"/>
    <property type="project" value="UniProtKB-KW"/>
</dbReference>
<evidence type="ECO:0000256" key="13">
    <source>
        <dbReference type="ARBA" id="ARBA00023273"/>
    </source>
</evidence>
<keyword evidence="3" id="KW-0963">Cytoplasm</keyword>
<keyword evidence="5" id="KW-0677">Repeat</keyword>
<feature type="coiled-coil region" evidence="14">
    <location>
        <begin position="4"/>
        <end position="38"/>
    </location>
</feature>
<dbReference type="EMBL" id="JAHWGI010000084">
    <property type="protein sequence ID" value="KAK3909069.1"/>
    <property type="molecule type" value="Genomic_DNA"/>
</dbReference>
<evidence type="ECO:0000256" key="10">
    <source>
        <dbReference type="ARBA" id="ARBA00023069"/>
    </source>
</evidence>
<dbReference type="FunFam" id="3.40.50.300:FF:000049">
    <property type="entry name" value="Dynein, axonemal, heavy chain 5"/>
    <property type="match status" value="1"/>
</dbReference>
<keyword evidence="9 14" id="KW-0175">Coiled coil</keyword>
<name>A0AAE1GTZ7_9NEOP</name>
<comment type="subcellular location">
    <subcellularLocation>
        <location evidence="1">Cytoplasm</location>
        <location evidence="1">Cytoskeleton</location>
        <location evidence="1">Cilium axoneme</location>
    </subcellularLocation>
</comment>
<reference evidence="17" key="2">
    <citation type="journal article" date="2023" name="BMC Genomics">
        <title>Pest status, molecular evolution, and epigenetic factors derived from the genome assembly of Frankliniella fusca, a thysanopteran phytovirus vector.</title>
        <authorList>
            <person name="Catto M.A."/>
            <person name="Labadie P.E."/>
            <person name="Jacobson A.L."/>
            <person name="Kennedy G.G."/>
            <person name="Srinivasan R."/>
            <person name="Hunt B.G."/>
        </authorList>
    </citation>
    <scope>NUCLEOTIDE SEQUENCE</scope>
    <source>
        <strain evidence="17">PL_HMW_Pooled</strain>
    </source>
</reference>
<dbReference type="AlphaFoldDB" id="A0AAE1GTZ7"/>
<reference evidence="17" key="1">
    <citation type="submission" date="2021-07" db="EMBL/GenBank/DDBJ databases">
        <authorList>
            <person name="Catto M.A."/>
            <person name="Jacobson A."/>
            <person name="Kennedy G."/>
            <person name="Labadie P."/>
            <person name="Hunt B.G."/>
            <person name="Srinivasan R."/>
        </authorList>
    </citation>
    <scope>NUCLEOTIDE SEQUENCE</scope>
    <source>
        <strain evidence="17">PL_HMW_Pooled</strain>
        <tissue evidence="17">Head</tissue>
    </source>
</reference>
<dbReference type="GO" id="GO:0031514">
    <property type="term" value="C:motile cilium"/>
    <property type="evidence" value="ECO:0007669"/>
    <property type="project" value="UniProtKB-ARBA"/>
</dbReference>
<evidence type="ECO:0000256" key="7">
    <source>
        <dbReference type="ARBA" id="ARBA00022840"/>
    </source>
</evidence>
<evidence type="ECO:0000256" key="9">
    <source>
        <dbReference type="ARBA" id="ARBA00023054"/>
    </source>
</evidence>
<evidence type="ECO:0000256" key="4">
    <source>
        <dbReference type="ARBA" id="ARBA00022701"/>
    </source>
</evidence>
<organism evidence="17 18">
    <name type="scientific">Frankliniella fusca</name>
    <dbReference type="NCBI Taxonomy" id="407009"/>
    <lineage>
        <taxon>Eukaryota</taxon>
        <taxon>Metazoa</taxon>
        <taxon>Ecdysozoa</taxon>
        <taxon>Arthropoda</taxon>
        <taxon>Hexapoda</taxon>
        <taxon>Insecta</taxon>
        <taxon>Pterygota</taxon>
        <taxon>Neoptera</taxon>
        <taxon>Paraneoptera</taxon>
        <taxon>Thysanoptera</taxon>
        <taxon>Terebrantia</taxon>
        <taxon>Thripoidea</taxon>
        <taxon>Thripidae</taxon>
        <taxon>Frankliniella</taxon>
    </lineage>
</organism>
<evidence type="ECO:0000256" key="14">
    <source>
        <dbReference type="SAM" id="Coils"/>
    </source>
</evidence>
<comment type="caution">
    <text evidence="17">The sequence shown here is derived from an EMBL/GenBank/DDBJ whole genome shotgun (WGS) entry which is preliminary data.</text>
</comment>
<evidence type="ECO:0000313" key="18">
    <source>
        <dbReference type="Proteomes" id="UP001219518"/>
    </source>
</evidence>
<evidence type="ECO:0000256" key="12">
    <source>
        <dbReference type="ARBA" id="ARBA00023212"/>
    </source>
</evidence>
<keyword evidence="7" id="KW-0067">ATP-binding</keyword>
<keyword evidence="11" id="KW-0505">Motor protein</keyword>